<feature type="domain" description="DUF202" evidence="6">
    <location>
        <begin position="11"/>
        <end position="73"/>
    </location>
</feature>
<evidence type="ECO:0000259" key="6">
    <source>
        <dbReference type="Pfam" id="PF02656"/>
    </source>
</evidence>
<organism evidence="7 8">
    <name type="scientific">Allosaccharopolyspora coralli</name>
    <dbReference type="NCBI Taxonomy" id="2665642"/>
    <lineage>
        <taxon>Bacteria</taxon>
        <taxon>Bacillati</taxon>
        <taxon>Actinomycetota</taxon>
        <taxon>Actinomycetes</taxon>
        <taxon>Pseudonocardiales</taxon>
        <taxon>Pseudonocardiaceae</taxon>
        <taxon>Allosaccharopolyspora</taxon>
    </lineage>
</organism>
<feature type="transmembrane region" description="Helical" evidence="5">
    <location>
        <begin position="46"/>
        <end position="67"/>
    </location>
</feature>
<keyword evidence="8" id="KW-1185">Reference proteome</keyword>
<dbReference type="RefSeq" id="WP_154077808.1">
    <property type="nucleotide sequence ID" value="NZ_CP045929.1"/>
</dbReference>
<evidence type="ECO:0000256" key="4">
    <source>
        <dbReference type="ARBA" id="ARBA00023136"/>
    </source>
</evidence>
<keyword evidence="4 5" id="KW-0472">Membrane</keyword>
<dbReference type="KEGG" id="sace:GIY23_18415"/>
<keyword evidence="2 5" id="KW-0812">Transmembrane</keyword>
<comment type="subcellular location">
    <subcellularLocation>
        <location evidence="1">Endomembrane system</location>
        <topology evidence="1">Multi-pass membrane protein</topology>
    </subcellularLocation>
</comment>
<dbReference type="Proteomes" id="UP000371041">
    <property type="component" value="Chromosome"/>
</dbReference>
<evidence type="ECO:0000313" key="8">
    <source>
        <dbReference type="Proteomes" id="UP000371041"/>
    </source>
</evidence>
<evidence type="ECO:0000256" key="3">
    <source>
        <dbReference type="ARBA" id="ARBA00022989"/>
    </source>
</evidence>
<accession>A0A5Q3Q9T5</accession>
<dbReference type="EMBL" id="CP045929">
    <property type="protein sequence ID" value="QGK71232.1"/>
    <property type="molecule type" value="Genomic_DNA"/>
</dbReference>
<gene>
    <name evidence="7" type="ORF">GIY23_18415</name>
</gene>
<dbReference type="InterPro" id="IPR003807">
    <property type="entry name" value="DUF202"/>
</dbReference>
<protein>
    <submittedName>
        <fullName evidence="7">DUF202 domain-containing protein</fullName>
    </submittedName>
</protein>
<dbReference type="GO" id="GO:0012505">
    <property type="term" value="C:endomembrane system"/>
    <property type="evidence" value="ECO:0007669"/>
    <property type="project" value="UniProtKB-SubCell"/>
</dbReference>
<dbReference type="AlphaFoldDB" id="A0A5Q3Q9T5"/>
<evidence type="ECO:0000256" key="5">
    <source>
        <dbReference type="SAM" id="Phobius"/>
    </source>
</evidence>
<keyword evidence="3 5" id="KW-1133">Transmembrane helix</keyword>
<sequence>MTSRWHEPESPGLQVERTTLAWLRTSLAFVVGLLLIVRFVAHHSALLAAIGITVALPAALLVAALAARRFRHSLWSLPTHDTLPDGALPAGVAALGLVVGSCGVAYVLLN</sequence>
<feature type="transmembrane region" description="Helical" evidence="5">
    <location>
        <begin position="20"/>
        <end position="39"/>
    </location>
</feature>
<dbReference type="Pfam" id="PF02656">
    <property type="entry name" value="DUF202"/>
    <property type="match status" value="1"/>
</dbReference>
<name>A0A5Q3Q9T5_9PSEU</name>
<feature type="transmembrane region" description="Helical" evidence="5">
    <location>
        <begin position="87"/>
        <end position="109"/>
    </location>
</feature>
<evidence type="ECO:0000313" key="7">
    <source>
        <dbReference type="EMBL" id="QGK71232.1"/>
    </source>
</evidence>
<evidence type="ECO:0000256" key="1">
    <source>
        <dbReference type="ARBA" id="ARBA00004127"/>
    </source>
</evidence>
<evidence type="ECO:0000256" key="2">
    <source>
        <dbReference type="ARBA" id="ARBA00022692"/>
    </source>
</evidence>
<proteinExistence type="predicted"/>
<reference evidence="8" key="1">
    <citation type="submission" date="2019-11" db="EMBL/GenBank/DDBJ databases">
        <title>The complete genome sequence of Saccharopolyspora sp. E2A.</title>
        <authorList>
            <person name="Zhang G."/>
        </authorList>
    </citation>
    <scope>NUCLEOTIDE SEQUENCE [LARGE SCALE GENOMIC DNA]</scope>
    <source>
        <strain evidence="8">E2A</strain>
    </source>
</reference>